<evidence type="ECO:0000313" key="2">
    <source>
        <dbReference type="Proteomes" id="UP000014139"/>
    </source>
</evidence>
<dbReference type="EMBL" id="AOUO01000475">
    <property type="protein sequence ID" value="EOD64807.1"/>
    <property type="molecule type" value="Genomic_DNA"/>
</dbReference>
<sequence length="46" mass="4940">MIVTVTPNPSLDRTLRLAELRRGEVLRASAVRLDPGGKGVNVARAL</sequence>
<dbReference type="PANTHER" id="PTHR46566">
    <property type="entry name" value="1-PHOSPHOFRUCTOKINASE-RELATED"/>
    <property type="match status" value="1"/>
</dbReference>
<dbReference type="GO" id="GO:0008443">
    <property type="term" value="F:phosphofructokinase activity"/>
    <property type="evidence" value="ECO:0007669"/>
    <property type="project" value="TreeGrafter"/>
</dbReference>
<protein>
    <submittedName>
        <fullName evidence="1">1-phosphofructokinase</fullName>
    </submittedName>
</protein>
<organism evidence="1 2">
    <name type="scientific">Amycolatopsis vancoresmycina DSM 44592</name>
    <dbReference type="NCBI Taxonomy" id="1292037"/>
    <lineage>
        <taxon>Bacteria</taxon>
        <taxon>Bacillati</taxon>
        <taxon>Actinomycetota</taxon>
        <taxon>Actinomycetes</taxon>
        <taxon>Pseudonocardiales</taxon>
        <taxon>Pseudonocardiaceae</taxon>
        <taxon>Amycolatopsis</taxon>
    </lineage>
</organism>
<keyword evidence="1" id="KW-0808">Transferase</keyword>
<dbReference type="Gene3D" id="3.40.1190.20">
    <property type="match status" value="1"/>
</dbReference>
<feature type="non-terminal residue" evidence="1">
    <location>
        <position position="46"/>
    </location>
</feature>
<name>R1FZU6_9PSEU</name>
<accession>R1FZU6</accession>
<comment type="caution">
    <text evidence="1">The sequence shown here is derived from an EMBL/GenBank/DDBJ whole genome shotgun (WGS) entry which is preliminary data.</text>
</comment>
<proteinExistence type="predicted"/>
<gene>
    <name evidence="1" type="ORF">H480_30131</name>
</gene>
<keyword evidence="1" id="KW-0418">Kinase</keyword>
<dbReference type="PANTHER" id="PTHR46566:SF5">
    <property type="entry name" value="1-PHOSPHOFRUCTOKINASE"/>
    <property type="match status" value="1"/>
</dbReference>
<dbReference type="AlphaFoldDB" id="R1FZU6"/>
<dbReference type="GO" id="GO:0005829">
    <property type="term" value="C:cytosol"/>
    <property type="evidence" value="ECO:0007669"/>
    <property type="project" value="TreeGrafter"/>
</dbReference>
<keyword evidence="2" id="KW-1185">Reference proteome</keyword>
<reference evidence="1 2" key="1">
    <citation type="submission" date="2013-02" db="EMBL/GenBank/DDBJ databases">
        <title>Draft genome sequence of Amycolatopsis vancoresmycina strain DSM 44592T.</title>
        <authorList>
            <person name="Kumar S."/>
            <person name="Kaur N."/>
            <person name="Kaur C."/>
            <person name="Raghava G.P.S."/>
            <person name="Mayilraj S."/>
        </authorList>
    </citation>
    <scope>NUCLEOTIDE SEQUENCE [LARGE SCALE GENOMIC DNA]</scope>
    <source>
        <strain evidence="1 2">DSM 44592</strain>
    </source>
</reference>
<dbReference type="SUPFAM" id="SSF53613">
    <property type="entry name" value="Ribokinase-like"/>
    <property type="match status" value="1"/>
</dbReference>
<evidence type="ECO:0000313" key="1">
    <source>
        <dbReference type="EMBL" id="EOD64807.1"/>
    </source>
</evidence>
<dbReference type="Proteomes" id="UP000014139">
    <property type="component" value="Unassembled WGS sequence"/>
</dbReference>
<dbReference type="InterPro" id="IPR029056">
    <property type="entry name" value="Ribokinase-like"/>
</dbReference>